<evidence type="ECO:0000256" key="6">
    <source>
        <dbReference type="ARBA" id="ARBA00022692"/>
    </source>
</evidence>
<gene>
    <name evidence="11" type="ORF">JQS43_19545</name>
</gene>
<evidence type="ECO:0000256" key="5">
    <source>
        <dbReference type="ARBA" id="ARBA00022605"/>
    </source>
</evidence>
<keyword evidence="8" id="KW-0764">Sulfate transport</keyword>
<evidence type="ECO:0000313" key="12">
    <source>
        <dbReference type="Proteomes" id="UP000662857"/>
    </source>
</evidence>
<organism evidence="11 12">
    <name type="scientific">Natronosporangium hydrolyticum</name>
    <dbReference type="NCBI Taxonomy" id="2811111"/>
    <lineage>
        <taxon>Bacteria</taxon>
        <taxon>Bacillati</taxon>
        <taxon>Actinomycetota</taxon>
        <taxon>Actinomycetes</taxon>
        <taxon>Micromonosporales</taxon>
        <taxon>Micromonosporaceae</taxon>
        <taxon>Natronosporangium</taxon>
    </lineage>
</organism>
<dbReference type="EMBL" id="CP070499">
    <property type="protein sequence ID" value="QSB13742.1"/>
    <property type="molecule type" value="Genomic_DNA"/>
</dbReference>
<keyword evidence="3" id="KW-1003">Cell membrane</keyword>
<feature type="transmembrane region" description="Helical" evidence="10">
    <location>
        <begin position="25"/>
        <end position="51"/>
    </location>
</feature>
<feature type="transmembrane region" description="Helical" evidence="10">
    <location>
        <begin position="208"/>
        <end position="233"/>
    </location>
</feature>
<comment type="subcellular location">
    <subcellularLocation>
        <location evidence="1">Membrane</location>
        <topology evidence="1">Multi-pass membrane protein</topology>
    </subcellularLocation>
</comment>
<dbReference type="Pfam" id="PF07264">
    <property type="entry name" value="EI24"/>
    <property type="match status" value="1"/>
</dbReference>
<keyword evidence="5" id="KW-0028">Amino-acid biosynthesis</keyword>
<dbReference type="GO" id="GO:0005886">
    <property type="term" value="C:plasma membrane"/>
    <property type="evidence" value="ECO:0007669"/>
    <property type="project" value="TreeGrafter"/>
</dbReference>
<dbReference type="Proteomes" id="UP000662857">
    <property type="component" value="Chromosome"/>
</dbReference>
<dbReference type="AlphaFoldDB" id="A0A895YBZ5"/>
<dbReference type="GO" id="GO:0000103">
    <property type="term" value="P:sulfate assimilation"/>
    <property type="evidence" value="ECO:0007669"/>
    <property type="project" value="TreeGrafter"/>
</dbReference>
<dbReference type="InterPro" id="IPR059112">
    <property type="entry name" value="CysZ/EI24"/>
</dbReference>
<evidence type="ECO:0000256" key="4">
    <source>
        <dbReference type="ARBA" id="ARBA00022519"/>
    </source>
</evidence>
<dbReference type="PANTHER" id="PTHR37468:SF1">
    <property type="entry name" value="SULFATE TRANSPORTER CYSZ"/>
    <property type="match status" value="1"/>
</dbReference>
<evidence type="ECO:0000256" key="9">
    <source>
        <dbReference type="ARBA" id="ARBA00023136"/>
    </source>
</evidence>
<feature type="transmembrane region" description="Helical" evidence="10">
    <location>
        <begin position="75"/>
        <end position="100"/>
    </location>
</feature>
<proteinExistence type="predicted"/>
<keyword evidence="4" id="KW-0997">Cell inner membrane</keyword>
<evidence type="ECO:0000256" key="3">
    <source>
        <dbReference type="ARBA" id="ARBA00022475"/>
    </source>
</evidence>
<protein>
    <submittedName>
        <fullName evidence="11">EI24 domain-containing protein</fullName>
    </submittedName>
</protein>
<accession>A0A895YBZ5</accession>
<evidence type="ECO:0000256" key="2">
    <source>
        <dbReference type="ARBA" id="ARBA00022448"/>
    </source>
</evidence>
<name>A0A895YBZ5_9ACTN</name>
<reference evidence="11" key="1">
    <citation type="submission" date="2021-02" db="EMBL/GenBank/DDBJ databases">
        <title>Natrosporangium hydrolyticum gen. nov., sp. nov, a haloalkaliphilic actinobacterium from a soda solonchak soil.</title>
        <authorList>
            <person name="Sorokin D.Y."/>
            <person name="Khijniak T.V."/>
            <person name="Zakharycheva A.P."/>
            <person name="Boueva O.V."/>
            <person name="Ariskina E.V."/>
            <person name="Hahnke R.L."/>
            <person name="Bunk B."/>
            <person name="Sproer C."/>
            <person name="Schumann P."/>
            <person name="Evtushenko L.I."/>
            <person name="Kublanov I.V."/>
        </authorList>
    </citation>
    <scope>NUCLEOTIDE SEQUENCE</scope>
    <source>
        <strain evidence="11">DSM 106523</strain>
    </source>
</reference>
<feature type="transmembrane region" description="Helical" evidence="10">
    <location>
        <begin position="164"/>
        <end position="187"/>
    </location>
</feature>
<evidence type="ECO:0000256" key="10">
    <source>
        <dbReference type="SAM" id="Phobius"/>
    </source>
</evidence>
<keyword evidence="12" id="KW-1185">Reference proteome</keyword>
<feature type="transmembrane region" description="Helical" evidence="10">
    <location>
        <begin position="139"/>
        <end position="158"/>
    </location>
</feature>
<keyword evidence="7 10" id="KW-1133">Transmembrane helix</keyword>
<keyword evidence="9 10" id="KW-0472">Membrane</keyword>
<evidence type="ECO:0000313" key="11">
    <source>
        <dbReference type="EMBL" id="QSB13742.1"/>
    </source>
</evidence>
<dbReference type="GO" id="GO:0009675">
    <property type="term" value="F:high-affinity sulfate:proton symporter activity"/>
    <property type="evidence" value="ECO:0007669"/>
    <property type="project" value="TreeGrafter"/>
</dbReference>
<evidence type="ECO:0000256" key="1">
    <source>
        <dbReference type="ARBA" id="ARBA00004141"/>
    </source>
</evidence>
<dbReference type="RefSeq" id="WP_239675847.1">
    <property type="nucleotide sequence ID" value="NZ_CP070499.1"/>
</dbReference>
<dbReference type="KEGG" id="nhy:JQS43_19545"/>
<keyword evidence="6 10" id="KW-0812">Transmembrane</keyword>
<dbReference type="GO" id="GO:0019344">
    <property type="term" value="P:cysteine biosynthetic process"/>
    <property type="evidence" value="ECO:0007669"/>
    <property type="project" value="TreeGrafter"/>
</dbReference>
<dbReference type="PANTHER" id="PTHR37468">
    <property type="entry name" value="SULFATE TRANSPORTER CYSZ"/>
    <property type="match status" value="1"/>
</dbReference>
<evidence type="ECO:0000256" key="8">
    <source>
        <dbReference type="ARBA" id="ARBA00023032"/>
    </source>
</evidence>
<evidence type="ECO:0000256" key="7">
    <source>
        <dbReference type="ARBA" id="ARBA00022989"/>
    </source>
</evidence>
<dbReference type="InterPro" id="IPR050480">
    <property type="entry name" value="CysZ-like"/>
</dbReference>
<keyword evidence="2" id="KW-0813">Transport</keyword>
<sequence length="248" mass="26196">MVGEFVRGAGLLLRGIGMWSRSPRLFLLGLIPVAVTAALFLIGLVALLLFLPDLAAAVTWFAADWSETARGTTRVLAGVALLGVALLIGIVSFTAVTLTLGSPFYERISQHVERSVGELPPELPVGFWRSLGRSVTDSARLLAVTIPIGLCLFLIGFLPAVGQLVAPVLGALIGGWFLALELVSIPFERRGLRLADRRRALRRLRPASLGFGAAVFLCFLIPGGAILVMPAAVAGGTLLARRALSPPT</sequence>